<dbReference type="RefSeq" id="WP_081128225.1">
    <property type="nucleotide sequence ID" value="NZ_LDOS01000002.1"/>
</dbReference>
<gene>
    <name evidence="4" type="ORF">B1806_15270</name>
</gene>
<feature type="region of interest" description="Disordered" evidence="2">
    <location>
        <begin position="541"/>
        <end position="564"/>
    </location>
</feature>
<dbReference type="GO" id="GO:0016887">
    <property type="term" value="F:ATP hydrolysis activity"/>
    <property type="evidence" value="ECO:0007669"/>
    <property type="project" value="InterPro"/>
</dbReference>
<feature type="coiled-coil region" evidence="1">
    <location>
        <begin position="628"/>
        <end position="655"/>
    </location>
</feature>
<evidence type="ECO:0000313" key="4">
    <source>
        <dbReference type="EMBL" id="THD07139.1"/>
    </source>
</evidence>
<dbReference type="InterPro" id="IPR038729">
    <property type="entry name" value="Rad50/SbcC_AAA"/>
</dbReference>
<accession>A0A4S3KFA1</accession>
<feature type="coiled-coil region" evidence="1">
    <location>
        <begin position="701"/>
        <end position="742"/>
    </location>
</feature>
<evidence type="ECO:0000313" key="5">
    <source>
        <dbReference type="Proteomes" id="UP000307749"/>
    </source>
</evidence>
<name>A0A4S3KFA1_9GAMM</name>
<dbReference type="InterPro" id="IPR027417">
    <property type="entry name" value="P-loop_NTPase"/>
</dbReference>
<evidence type="ECO:0000256" key="2">
    <source>
        <dbReference type="SAM" id="MobiDB-lite"/>
    </source>
</evidence>
<feature type="domain" description="Rad50/SbcC-type AAA" evidence="3">
    <location>
        <begin position="5"/>
        <end position="311"/>
    </location>
</feature>
<keyword evidence="5" id="KW-1185">Reference proteome</keyword>
<organism evidence="4 5">
    <name type="scientific">Metallibacterium scheffleri</name>
    <dbReference type="NCBI Taxonomy" id="993689"/>
    <lineage>
        <taxon>Bacteria</taxon>
        <taxon>Pseudomonadati</taxon>
        <taxon>Pseudomonadota</taxon>
        <taxon>Gammaproteobacteria</taxon>
        <taxon>Lysobacterales</taxon>
        <taxon>Rhodanobacteraceae</taxon>
        <taxon>Metallibacterium</taxon>
    </lineage>
</organism>
<dbReference type="SUPFAM" id="SSF52540">
    <property type="entry name" value="P-loop containing nucleoside triphosphate hydrolases"/>
    <property type="match status" value="1"/>
</dbReference>
<feature type="coiled-coil region" evidence="1">
    <location>
        <begin position="215"/>
        <end position="422"/>
    </location>
</feature>
<dbReference type="PANTHER" id="PTHR41259:SF1">
    <property type="entry name" value="DOUBLE-STRAND BREAK REPAIR RAD50 ATPASE, PUTATIVE-RELATED"/>
    <property type="match status" value="1"/>
</dbReference>
<feature type="compositionally biased region" description="Basic and acidic residues" evidence="2">
    <location>
        <begin position="541"/>
        <end position="550"/>
    </location>
</feature>
<dbReference type="PANTHER" id="PTHR41259">
    <property type="entry name" value="DOUBLE-STRAND BREAK REPAIR RAD50 ATPASE, PUTATIVE-RELATED"/>
    <property type="match status" value="1"/>
</dbReference>
<dbReference type="EMBL" id="MWQO01000063">
    <property type="protein sequence ID" value="THD07139.1"/>
    <property type="molecule type" value="Genomic_DNA"/>
</dbReference>
<proteinExistence type="predicted"/>
<protein>
    <recommendedName>
        <fullName evidence="3">Rad50/SbcC-type AAA domain-containing protein</fullName>
    </recommendedName>
</protein>
<comment type="caution">
    <text evidence="4">The sequence shown here is derived from an EMBL/GenBank/DDBJ whole genome shotgun (WGS) entry which is preliminary data.</text>
</comment>
<reference evidence="4 5" key="1">
    <citation type="submission" date="2017-02" db="EMBL/GenBank/DDBJ databases">
        <title>Whole genome sequencing of Metallibacterium scheffleri DSM 24874 (T).</title>
        <authorList>
            <person name="Kumar S."/>
            <person name="Patil P."/>
            <person name="Patil P.B."/>
        </authorList>
    </citation>
    <scope>NUCLEOTIDE SEQUENCE [LARGE SCALE GENOMIC DNA]</scope>
    <source>
        <strain evidence="4 5">DSM 24874</strain>
    </source>
</reference>
<dbReference type="Gene3D" id="3.40.50.300">
    <property type="entry name" value="P-loop containing nucleotide triphosphate hydrolases"/>
    <property type="match status" value="2"/>
</dbReference>
<dbReference type="AlphaFoldDB" id="A0A4S3KFA1"/>
<dbReference type="Proteomes" id="UP000307749">
    <property type="component" value="Unassembled WGS sequence"/>
</dbReference>
<dbReference type="STRING" id="993689.GCA_002077135_02538"/>
<dbReference type="GO" id="GO:0006302">
    <property type="term" value="P:double-strand break repair"/>
    <property type="evidence" value="ECO:0007669"/>
    <property type="project" value="InterPro"/>
</dbReference>
<evidence type="ECO:0000259" key="3">
    <source>
        <dbReference type="Pfam" id="PF13476"/>
    </source>
</evidence>
<dbReference type="OrthoDB" id="9764467at2"/>
<keyword evidence="1" id="KW-0175">Coiled coil</keyword>
<sequence length="886" mass="99600">MRLHRLRVEQLRQFRQPYEIAGFESGLNLFTGPNEAGKTTLVRALRAAFFERYRSTSVDDLLPWGEPSAAPSVELDFSIGDIDYRLRKSFLHRKRCELMVGATEFDGEDAEQHLAELFGFRFAGKGASKPEHWGIPGLLWIEQGSAQDIAEPIGNATDLLRQALEHSTGEVASTRGDEVINRVRSERETLLTSTGKPRGIYAEAIKEQEDTSRWLEELDKRIAQYREQVDHLGLLRIAQSADDAEKPWEGLRAQEREAADRLKNIEQLKAQIEGDLTSQKQFHTSLGLVEDQITGFENQERSLKQREADLEAAMQQVQIAESAEARWSETHRDAEETYQQANTALEYARQQDLRADLTRRIGDAQSRISALTEAIAKAETELDQLSALLKLAAESELDEAELDRLRQQHAKLQELRIRQEATATQLRFNLLPAAQISLDGQALAGMGEHLITKAAELDIANVGRLQIIPGGTDLAELVREEAEVSAAHQVLLQRLGLPSLAEAETRCAVHQQALKDIKHSEKTLQTLAPTGIEGLRAELAAHTERKRESEEQQAGLDPLPERGDGSIETLVQADARQKAAREHLEQVEHQASEAKQRLITMQVSRDAALRERDAQQALVNAPDRAQRLQYANSELLRLRAEIEALQQRIAAKQSHVNAARPDLLGQDVERFRRSAEQAEQRHRARQYEITLLQGKLEEAGAQGLEEERAEQCVRAEAAQRRYQELKRRAEALDLLLTLLEAKRRELIKRLQAPLRTHINRYVQILFPQATLDIGEDLIPGRLTRPNQDVAGSSGLVGDLSFGAREQMGVITRLAYADLLQESGRPTLIILDDALVHSDDQRLEQMKRVIFDAAQRHQVLLFTCHPGVWRDLGVAPRFITRSSAAVA</sequence>
<evidence type="ECO:0000256" key="1">
    <source>
        <dbReference type="SAM" id="Coils"/>
    </source>
</evidence>
<dbReference type="Pfam" id="PF13476">
    <property type="entry name" value="AAA_23"/>
    <property type="match status" value="1"/>
</dbReference>